<dbReference type="GO" id="GO:0033499">
    <property type="term" value="P:galactose catabolic process via UDP-galactose, Leloir pathway"/>
    <property type="evidence" value="ECO:0007669"/>
    <property type="project" value="TreeGrafter"/>
</dbReference>
<feature type="binding site" evidence="11">
    <location>
        <begin position="181"/>
        <end position="183"/>
    </location>
    <ligand>
        <name>beta-D-galactose</name>
        <dbReference type="ChEBI" id="CHEBI:27667"/>
    </ligand>
</feature>
<dbReference type="AlphaFoldDB" id="A0A7R9D4B4"/>
<feature type="active site" description="Proton donor" evidence="9">
    <location>
        <position position="181"/>
    </location>
</feature>
<evidence type="ECO:0000256" key="7">
    <source>
        <dbReference type="ARBA" id="ARBA00045743"/>
    </source>
</evidence>
<dbReference type="UniPathway" id="UPA00242"/>
<feature type="binding site" evidence="11">
    <location>
        <begin position="85"/>
        <end position="86"/>
    </location>
    <ligand>
        <name>beta-D-galactose</name>
        <dbReference type="ChEBI" id="CHEBI:27667"/>
    </ligand>
</feature>
<dbReference type="PIRSF" id="PIRSF005096">
    <property type="entry name" value="GALM"/>
    <property type="match status" value="1"/>
</dbReference>
<feature type="binding site" evidence="10">
    <location>
        <position position="270"/>
    </location>
    <ligand>
        <name>beta-D-galactose</name>
        <dbReference type="ChEBI" id="CHEBI:27667"/>
    </ligand>
</feature>
<dbReference type="GO" id="GO:0006006">
    <property type="term" value="P:glucose metabolic process"/>
    <property type="evidence" value="ECO:0007669"/>
    <property type="project" value="TreeGrafter"/>
</dbReference>
<evidence type="ECO:0000256" key="11">
    <source>
        <dbReference type="PIRSR" id="PIRSR005096-3"/>
    </source>
</evidence>
<dbReference type="PANTHER" id="PTHR10091">
    <property type="entry name" value="ALDOSE-1-EPIMERASE"/>
    <property type="match status" value="1"/>
</dbReference>
<evidence type="ECO:0000256" key="1">
    <source>
        <dbReference type="ARBA" id="ARBA00001712"/>
    </source>
</evidence>
<organism evidence="12">
    <name type="scientific">Timema poppense</name>
    <name type="common">Walking stick</name>
    <dbReference type="NCBI Taxonomy" id="170557"/>
    <lineage>
        <taxon>Eukaryota</taxon>
        <taxon>Metazoa</taxon>
        <taxon>Ecdysozoa</taxon>
        <taxon>Arthropoda</taxon>
        <taxon>Hexapoda</taxon>
        <taxon>Insecta</taxon>
        <taxon>Pterygota</taxon>
        <taxon>Neoptera</taxon>
        <taxon>Polyneoptera</taxon>
        <taxon>Phasmatodea</taxon>
        <taxon>Timematodea</taxon>
        <taxon>Timematoidea</taxon>
        <taxon>Timematidae</taxon>
        <taxon>Timema</taxon>
    </lineage>
</organism>
<dbReference type="Gene3D" id="2.70.98.10">
    <property type="match status" value="1"/>
</dbReference>
<feature type="active site" description="Proton acceptor" evidence="9">
    <location>
        <position position="336"/>
    </location>
</feature>
<evidence type="ECO:0000313" key="12">
    <source>
        <dbReference type="EMBL" id="CAD7407876.1"/>
    </source>
</evidence>
<dbReference type="InterPro" id="IPR047215">
    <property type="entry name" value="Galactose_mutarotase-like"/>
</dbReference>
<sequence>MAASDVSIVQDTFGRILGEEVQRFTFSNSDGFSFQVINFGAIITSIIVPDVRGVGTDVVLGFDTAEEYASKSQPYFGATVGRVANRIKNGKFSIGNQQFNTTINRGNNTLHGGEDGFNFRTWQYHLDGKKVTFSYLSKDGEEGFPGDVLATVTYELAPGNQLSITMKATSTKPTPINMCNHSYFNLAGHKSGATEVYKHTVKINAFGFTKTDSESIPTEFVRYGLNSFGDEKEVGDIVPVDNTPFDLRNSTILGEGIKAVSKFDDKGGYDHNFCIISSCDEDLAFVARVEHPISGIALEVHADQPGVQFYTGNGLSNATIGKGSTPYSKHGAFCLETQNYPDAVNHVCDHIANYSFFVDLNS</sequence>
<keyword evidence="6 8" id="KW-0119">Carbohydrate metabolism</keyword>
<dbReference type="EMBL" id="OD003443">
    <property type="protein sequence ID" value="CAD7407876.1"/>
    <property type="molecule type" value="Genomic_DNA"/>
</dbReference>
<comment type="pathway">
    <text evidence="3 8">Carbohydrate metabolism; hexose metabolism.</text>
</comment>
<protein>
    <recommendedName>
        <fullName evidence="8">Aldose 1-epimerase</fullName>
        <ecNumber evidence="8">5.1.3.3</ecNumber>
    </recommendedName>
</protein>
<comment type="function">
    <text evidence="7">Mutarotase that catalyzes the interconversion of beta-D-galactose and alpha-D-galactose during galactose metabolism. Beta-D-galactose is metabolized in the liver into glucose 1-phosphate, the primary metabolic fuel, by the action of four enzymes that constitute the Leloir pathway: GALM, GALK1 (galactokinase), GALT (galactose-1-phosphate uridylyltransferase) and GALE (UDP-galactose-4'-epimerase). Involved in the maintenance of the equilibrium between the beta- and alpha-anomers of galactose, therefore ensuring a sufficient supply of the alpha-anomer for GALK1. Also active on D-glucose although shows a preference for galactose over glucose.</text>
</comment>
<evidence type="ECO:0000256" key="5">
    <source>
        <dbReference type="ARBA" id="ARBA00023235"/>
    </source>
</evidence>
<evidence type="ECO:0000256" key="3">
    <source>
        <dbReference type="ARBA" id="ARBA00005028"/>
    </source>
</evidence>
<keyword evidence="5 8" id="KW-0413">Isomerase</keyword>
<dbReference type="NCBIfam" id="NF008277">
    <property type="entry name" value="PRK11055.1"/>
    <property type="match status" value="1"/>
</dbReference>
<dbReference type="SUPFAM" id="SSF74650">
    <property type="entry name" value="Galactose mutarotase-like"/>
    <property type="match status" value="1"/>
</dbReference>
<comment type="pathway">
    <text evidence="2">Carbohydrate metabolism; galactose metabolism.</text>
</comment>
<dbReference type="Pfam" id="PF01263">
    <property type="entry name" value="Aldose_epim"/>
    <property type="match status" value="1"/>
</dbReference>
<gene>
    <name evidence="12" type="ORF">TPSB3V08_LOCUS6095</name>
</gene>
<comment type="catalytic activity">
    <reaction evidence="8">
        <text>alpha-D-glucose = beta-D-glucose</text>
        <dbReference type="Rhea" id="RHEA:10264"/>
        <dbReference type="ChEBI" id="CHEBI:15903"/>
        <dbReference type="ChEBI" id="CHEBI:17925"/>
        <dbReference type="EC" id="5.1.3.3"/>
    </reaction>
</comment>
<evidence type="ECO:0000256" key="8">
    <source>
        <dbReference type="PIRNR" id="PIRNR005096"/>
    </source>
</evidence>
<evidence type="ECO:0000256" key="6">
    <source>
        <dbReference type="ARBA" id="ARBA00023277"/>
    </source>
</evidence>
<dbReference type="UniPathway" id="UPA00214"/>
<evidence type="ECO:0000256" key="2">
    <source>
        <dbReference type="ARBA" id="ARBA00004947"/>
    </source>
</evidence>
<evidence type="ECO:0000256" key="10">
    <source>
        <dbReference type="PIRSR" id="PIRSR005096-2"/>
    </source>
</evidence>
<evidence type="ECO:0000256" key="9">
    <source>
        <dbReference type="PIRSR" id="PIRSR005096-1"/>
    </source>
</evidence>
<comment type="catalytic activity">
    <reaction evidence="1">
        <text>alpha-D-galactose = beta-D-galactose</text>
        <dbReference type="Rhea" id="RHEA:28675"/>
        <dbReference type="ChEBI" id="CHEBI:27667"/>
        <dbReference type="ChEBI" id="CHEBI:28061"/>
        <dbReference type="EC" id="5.1.3.3"/>
    </reaction>
    <physiologicalReaction direction="right-to-left" evidence="1">
        <dbReference type="Rhea" id="RHEA:28677"/>
    </physiologicalReaction>
</comment>
<dbReference type="GO" id="GO:0004034">
    <property type="term" value="F:aldose 1-epimerase activity"/>
    <property type="evidence" value="ECO:0007669"/>
    <property type="project" value="UniProtKB-EC"/>
</dbReference>
<evidence type="ECO:0000256" key="4">
    <source>
        <dbReference type="ARBA" id="ARBA00006206"/>
    </source>
</evidence>
<dbReference type="InterPro" id="IPR008183">
    <property type="entry name" value="Aldose_1/G6P_1-epimerase"/>
</dbReference>
<comment type="similarity">
    <text evidence="4 8">Belongs to the aldose epimerase family.</text>
</comment>
<reference evidence="12" key="1">
    <citation type="submission" date="2020-11" db="EMBL/GenBank/DDBJ databases">
        <authorList>
            <person name="Tran Van P."/>
        </authorList>
    </citation>
    <scope>NUCLEOTIDE SEQUENCE</scope>
</reference>
<dbReference type="EC" id="5.1.3.3" evidence="8"/>
<accession>A0A7R9D4B4</accession>
<proteinExistence type="inferred from homology"/>
<name>A0A7R9D4B4_TIMPO</name>
<dbReference type="InterPro" id="IPR014718">
    <property type="entry name" value="GH-type_carb-bd"/>
</dbReference>
<dbReference type="PANTHER" id="PTHR10091:SF0">
    <property type="entry name" value="GALACTOSE MUTAROTASE"/>
    <property type="match status" value="1"/>
</dbReference>
<dbReference type="GO" id="GO:0030246">
    <property type="term" value="F:carbohydrate binding"/>
    <property type="evidence" value="ECO:0007669"/>
    <property type="project" value="InterPro"/>
</dbReference>
<dbReference type="CDD" id="cd09019">
    <property type="entry name" value="galactose_mutarotase_like"/>
    <property type="match status" value="1"/>
</dbReference>
<dbReference type="InterPro" id="IPR011013">
    <property type="entry name" value="Gal_mutarotase_sf_dom"/>
</dbReference>
<dbReference type="InterPro" id="IPR015443">
    <property type="entry name" value="Aldose_1-epimerase"/>
</dbReference>